<gene>
    <name evidence="2" type="ORF">NMU02_07760</name>
</gene>
<name>A0ABT1MH83_9BACT</name>
<accession>A0ABT1MH83</accession>
<evidence type="ECO:0000313" key="2">
    <source>
        <dbReference type="EMBL" id="MCP9611982.1"/>
    </source>
</evidence>
<evidence type="ECO:0000259" key="1">
    <source>
        <dbReference type="SMART" id="SM00563"/>
    </source>
</evidence>
<comment type="caution">
    <text evidence="2">The sequence shown here is derived from an EMBL/GenBank/DDBJ whole genome shotgun (WGS) entry which is preliminary data.</text>
</comment>
<dbReference type="SMART" id="SM00563">
    <property type="entry name" value="PlsC"/>
    <property type="match status" value="1"/>
</dbReference>
<keyword evidence="2" id="KW-0012">Acyltransferase</keyword>
<dbReference type="Proteomes" id="UP001205603">
    <property type="component" value="Unassembled WGS sequence"/>
</dbReference>
<protein>
    <submittedName>
        <fullName evidence="2">Lysophospholipid acyltransferase family protein</fullName>
    </submittedName>
</protein>
<dbReference type="EMBL" id="JANDHW010000006">
    <property type="protein sequence ID" value="MCP9611982.1"/>
    <property type="molecule type" value="Genomic_DNA"/>
</dbReference>
<dbReference type="RefSeq" id="WP_255027177.1">
    <property type="nucleotide sequence ID" value="NZ_JANDHW010000006.1"/>
</dbReference>
<evidence type="ECO:0000313" key="3">
    <source>
        <dbReference type="Proteomes" id="UP001205603"/>
    </source>
</evidence>
<sequence length="286" mass="33043">MNNPNTDIQTLQKFKRKYVLNFEDLQYIIPAFRSKTGAMALKLLYSLAKIEKVNQTYANSCHLQGAQFVDSLLKDLKIKFEIKNEEILNRLPKGAFVTVSNHPYGALDGILLIHLLASHRPDYKVMVNWILTYIEAMSVNFIAVEPTPNSEHRQISMSGIRASMKHVREGHPIGFFPAGAVSKIRPNLRIEDREWQPSVIRLIQQFKVPVVPIYFHGHNSLFYNLLGIISWKLRTLRLPNEVFNKEHKIFKITIGEPIPVSELNKYKDLKSLGTYLKEQTYKLKKL</sequence>
<keyword evidence="2" id="KW-0808">Transferase</keyword>
<organism evidence="2 3">
    <name type="scientific">Coprobacter tertius</name>
    <dbReference type="NCBI Taxonomy" id="2944915"/>
    <lineage>
        <taxon>Bacteria</taxon>
        <taxon>Pseudomonadati</taxon>
        <taxon>Bacteroidota</taxon>
        <taxon>Bacteroidia</taxon>
        <taxon>Bacteroidales</taxon>
        <taxon>Barnesiellaceae</taxon>
        <taxon>Coprobacter</taxon>
    </lineage>
</organism>
<keyword evidence="3" id="KW-1185">Reference proteome</keyword>
<dbReference type="InterPro" id="IPR002123">
    <property type="entry name" value="Plipid/glycerol_acylTrfase"/>
</dbReference>
<dbReference type="InterPro" id="IPR045746">
    <property type="entry name" value="ACT14924-like_Acyltransf_dom"/>
</dbReference>
<proteinExistence type="predicted"/>
<dbReference type="CDD" id="cd07986">
    <property type="entry name" value="LPLAT_ACT14924-like"/>
    <property type="match status" value="1"/>
</dbReference>
<feature type="domain" description="Phospholipid/glycerol acyltransferase" evidence="1">
    <location>
        <begin position="96"/>
        <end position="218"/>
    </location>
</feature>
<dbReference type="Pfam" id="PF19576">
    <property type="entry name" value="Acyltransf_2"/>
    <property type="match status" value="1"/>
</dbReference>
<reference evidence="2 3" key="1">
    <citation type="submission" date="2022-07" db="EMBL/GenBank/DDBJ databases">
        <title>Fecal culturing of patients with breast cancer.</title>
        <authorList>
            <person name="Teng N.M.Y."/>
            <person name="Kiu R."/>
            <person name="Evans R."/>
            <person name="Baker D.J."/>
            <person name="Zenner C."/>
            <person name="Robinson S.D."/>
            <person name="Hall L.J."/>
        </authorList>
    </citation>
    <scope>NUCLEOTIDE SEQUENCE [LARGE SCALE GENOMIC DNA]</scope>
    <source>
        <strain evidence="2 3">LH1063</strain>
    </source>
</reference>
<dbReference type="GO" id="GO:0016746">
    <property type="term" value="F:acyltransferase activity"/>
    <property type="evidence" value="ECO:0007669"/>
    <property type="project" value="UniProtKB-KW"/>
</dbReference>